<name>A0A8B2ZDB5_STAWA</name>
<dbReference type="RefSeq" id="WP_117725992.1">
    <property type="nucleotide sequence ID" value="NZ_CABMFV010000009.1"/>
</dbReference>
<proteinExistence type="predicted"/>
<evidence type="ECO:0000313" key="2">
    <source>
        <dbReference type="EMBL" id="RGM28337.1"/>
    </source>
</evidence>
<evidence type="ECO:0000313" key="3">
    <source>
        <dbReference type="Proteomes" id="UP000261016"/>
    </source>
</evidence>
<reference evidence="2 3" key="1">
    <citation type="submission" date="2018-08" db="EMBL/GenBank/DDBJ databases">
        <title>A genome reference for cultivated species of the human gut microbiota.</title>
        <authorList>
            <person name="Zou Y."/>
            <person name="Xue W."/>
            <person name="Luo G."/>
        </authorList>
    </citation>
    <scope>NUCLEOTIDE SEQUENCE [LARGE SCALE GENOMIC DNA]</scope>
    <source>
        <strain evidence="2 3">OM08-17AT</strain>
    </source>
</reference>
<keyword evidence="1" id="KW-1133">Transmembrane helix</keyword>
<feature type="transmembrane region" description="Helical" evidence="1">
    <location>
        <begin position="80"/>
        <end position="98"/>
    </location>
</feature>
<gene>
    <name evidence="2" type="ORF">DXC19_11680</name>
</gene>
<sequence length="137" mass="16761">MKDRMNHKTELSMEKKWVVIIKLGVKVTLKHIKYFITCYVSLIGTYIIASRIKHSHVPPYNNDTFKELINIITSLEATEFIMYCMMFYVPIVYFIYVLPKDLLNIYDKWRELYNKEDIFVKWWYLLRDKATQKRYKK</sequence>
<dbReference type="EMBL" id="QSTD01000009">
    <property type="protein sequence ID" value="RGM28337.1"/>
    <property type="molecule type" value="Genomic_DNA"/>
</dbReference>
<keyword evidence="1" id="KW-0472">Membrane</keyword>
<protein>
    <submittedName>
        <fullName evidence="2">Uncharacterized protein</fullName>
    </submittedName>
</protein>
<organism evidence="2 3">
    <name type="scientific">Staphylococcus warneri</name>
    <dbReference type="NCBI Taxonomy" id="1292"/>
    <lineage>
        <taxon>Bacteria</taxon>
        <taxon>Bacillati</taxon>
        <taxon>Bacillota</taxon>
        <taxon>Bacilli</taxon>
        <taxon>Bacillales</taxon>
        <taxon>Staphylococcaceae</taxon>
        <taxon>Staphylococcus</taxon>
    </lineage>
</organism>
<dbReference type="Proteomes" id="UP000261016">
    <property type="component" value="Unassembled WGS sequence"/>
</dbReference>
<comment type="caution">
    <text evidence="2">The sequence shown here is derived from an EMBL/GenBank/DDBJ whole genome shotgun (WGS) entry which is preliminary data.</text>
</comment>
<feature type="transmembrane region" description="Helical" evidence="1">
    <location>
        <begin position="32"/>
        <end position="49"/>
    </location>
</feature>
<dbReference type="AlphaFoldDB" id="A0A8B2ZDB5"/>
<evidence type="ECO:0000256" key="1">
    <source>
        <dbReference type="SAM" id="Phobius"/>
    </source>
</evidence>
<keyword evidence="1" id="KW-0812">Transmembrane</keyword>
<accession>A0A8B2ZDB5</accession>